<dbReference type="GO" id="GO:0005886">
    <property type="term" value="C:plasma membrane"/>
    <property type="evidence" value="ECO:0007669"/>
    <property type="project" value="EnsemblFungi"/>
</dbReference>
<feature type="compositionally biased region" description="Basic and acidic residues" evidence="12">
    <location>
        <begin position="32"/>
        <end position="48"/>
    </location>
</feature>
<feature type="compositionally biased region" description="Basic and acidic residues" evidence="12">
    <location>
        <begin position="305"/>
        <end position="318"/>
    </location>
</feature>
<feature type="region of interest" description="Disordered" evidence="12">
    <location>
        <begin position="1"/>
        <end position="439"/>
    </location>
</feature>
<gene>
    <name evidence="14" type="ORF">ZYGR_0P03380</name>
</gene>
<dbReference type="Gene3D" id="1.10.8.270">
    <property type="entry name" value="putative rabgap domain of human tbc1 domain family member 14 like domains"/>
    <property type="match status" value="1"/>
</dbReference>
<dbReference type="AlphaFoldDB" id="A0A1Q3A1Y1"/>
<dbReference type="PANTHER" id="PTHR47219">
    <property type="entry name" value="RAB GTPASE-ACTIVATING PROTEIN 1-LIKE"/>
    <property type="match status" value="1"/>
</dbReference>
<dbReference type="GO" id="GO:0005829">
    <property type="term" value="C:cytosol"/>
    <property type="evidence" value="ECO:0007669"/>
    <property type="project" value="EnsemblFungi"/>
</dbReference>
<comment type="caution">
    <text evidence="14">The sequence shown here is derived from an EMBL/GenBank/DDBJ whole genome shotgun (WGS) entry which is preliminary data.</text>
</comment>
<comment type="similarity">
    <text evidence="9">Belongs to the GYP5 family.</text>
</comment>
<evidence type="ECO:0000256" key="7">
    <source>
        <dbReference type="ARBA" id="ARBA00022927"/>
    </source>
</evidence>
<feature type="coiled-coil region" evidence="11">
    <location>
        <begin position="874"/>
        <end position="1002"/>
    </location>
</feature>
<dbReference type="GO" id="GO:0006887">
    <property type="term" value="P:exocytosis"/>
    <property type="evidence" value="ECO:0007669"/>
    <property type="project" value="UniProtKB-KW"/>
</dbReference>
<dbReference type="FunFam" id="1.10.472.80:FF:000044">
    <property type="entry name" value="GTPase-activating protein GYP5"/>
    <property type="match status" value="1"/>
</dbReference>
<comment type="subcellular location">
    <subcellularLocation>
        <location evidence="1">Cytoplasm</location>
    </subcellularLocation>
</comment>
<dbReference type="GO" id="GO:0006888">
    <property type="term" value="P:endoplasmic reticulum to Golgi vesicle-mediated transport"/>
    <property type="evidence" value="ECO:0007669"/>
    <property type="project" value="EnsemblFungi"/>
</dbReference>
<feature type="region of interest" description="Disordered" evidence="12">
    <location>
        <begin position="517"/>
        <end position="537"/>
    </location>
</feature>
<organism evidence="14 15">
    <name type="scientific">Zygosaccharomyces rouxii</name>
    <dbReference type="NCBI Taxonomy" id="4956"/>
    <lineage>
        <taxon>Eukaryota</taxon>
        <taxon>Fungi</taxon>
        <taxon>Dikarya</taxon>
        <taxon>Ascomycota</taxon>
        <taxon>Saccharomycotina</taxon>
        <taxon>Saccharomycetes</taxon>
        <taxon>Saccharomycetales</taxon>
        <taxon>Saccharomycetaceae</taxon>
        <taxon>Zygosaccharomyces</taxon>
    </lineage>
</organism>
<accession>A0A1Q3A1Y1</accession>
<dbReference type="Gene3D" id="1.10.10.750">
    <property type="entry name" value="Ypt/Rab-GAP domain of gyp1p, domain 1"/>
    <property type="match status" value="1"/>
</dbReference>
<evidence type="ECO:0000256" key="5">
    <source>
        <dbReference type="ARBA" id="ARBA00022490"/>
    </source>
</evidence>
<keyword evidence="6" id="KW-0931">ER-Golgi transport</keyword>
<feature type="compositionally biased region" description="Basic and acidic residues" evidence="12">
    <location>
        <begin position="375"/>
        <end position="391"/>
    </location>
</feature>
<dbReference type="Gene3D" id="1.10.472.80">
    <property type="entry name" value="Ypt/Rab-GAP domain of gyp1p, domain 3"/>
    <property type="match status" value="1"/>
</dbReference>
<dbReference type="Proteomes" id="UP000187013">
    <property type="component" value="Unassembled WGS sequence"/>
</dbReference>
<dbReference type="InterPro" id="IPR035969">
    <property type="entry name" value="Rab-GAP_TBC_sf"/>
</dbReference>
<dbReference type="GO" id="GO:0005934">
    <property type="term" value="C:cellular bud tip"/>
    <property type="evidence" value="ECO:0007669"/>
    <property type="project" value="EnsemblFungi"/>
</dbReference>
<feature type="compositionally biased region" description="Basic and acidic residues" evidence="12">
    <location>
        <begin position="109"/>
        <end position="125"/>
    </location>
</feature>
<evidence type="ECO:0000256" key="6">
    <source>
        <dbReference type="ARBA" id="ARBA00022892"/>
    </source>
</evidence>
<dbReference type="GO" id="GO:0005798">
    <property type="term" value="C:Golgi-associated vesicle"/>
    <property type="evidence" value="ECO:0007669"/>
    <property type="project" value="EnsemblFungi"/>
</dbReference>
<dbReference type="InterPro" id="IPR050302">
    <property type="entry name" value="Rab_GAP_TBC_domain"/>
</dbReference>
<sequence>MGKKKGKKSSAAANKAPKNSKDTVTETPVIERPVEETANDKIELKDESGENLDSLDDLNETTENFQNEEITSENPSSEFIPVKPEAPFDQASAQSSAEVKPLFADESGQDEKTESKREKLVKPEEPSTQPLHIQKPATPVTQSPVQDFGTFKPNSPPPVPSRRPASSTHGQHKHEEEKSTDEASSPCPNPLPIDTNAGVSRSGSYSSKPTSPRPKPPSVEGSPVSEAAFKGASSGFSSARPVPPTPTVDSPSAPGINAHKEEHSRKPISPALPPRNSLHSTTTVKEYSRHDSEEVPGLRSFHKVPTKEKDNQKPEQRVHNNGFGGLNLVSPTPITLSEETQMQESEEPKTAGMMNMDLNDATEAATPERLATPAKLDRSKEFEKSVGEGDAKGSLTSHVSPSKRPETQSPISPPLPARGTSIKRRSIPPPLEQEMQSDEFRKSLAFAHARDTKGTPPPINRSKRLESAAEINLIANRFKETRQSYQTEDEASRENIEKGQSALKSSFSTFLESLPATPVTPSGKFEDPQTPELGVTPSAQTELGEDELHLLKTDWSFWTQVVNDFGSVAANPEKLEQKITDGIPQQIRGIIWQLIANSKSVEFEVIYNTLRDTESPHESSIRRDMKRTKFIPENKFENLFNVIKVYSVFDPDVGYTQGMAFIVTPLLLNTDTEAEAFGLLVRLMKGYGLRRMYLPEMPGLMLMLYQFDRLLEENSPQLYNHLTRQGVRSSMYATQWFLTFFAYKFPLEFVLRIYDIVFVEGMESFLKFAVNLMLKNIDSLLDLQFDKLLDFLKDELFFYYLKANVEQRKMETDDDGSVFKKEISSIESPQKRIRTEDEEYDVDQFVHDAMNHVHITPISLRRYASEYDEIHEIEQQKEAQYESMRIKNQQLHKEVRKLESSYTLLNREHVDIANELIKNRLKIETLSDENNDMKITILELRKQLEEIGRKQTSPSPDNELPSDIRHDLNRTIKRNAEVMNENLRLQDRVTELERSLATLKTKQVVSATSNTAGNTPKLTNGWSGFKKVFKKEEANHPK</sequence>
<dbReference type="GO" id="GO:0031267">
    <property type="term" value="F:small GTPase binding"/>
    <property type="evidence" value="ECO:0007669"/>
    <property type="project" value="TreeGrafter"/>
</dbReference>
<feature type="compositionally biased region" description="Polar residues" evidence="12">
    <location>
        <begin position="329"/>
        <end position="343"/>
    </location>
</feature>
<dbReference type="EMBL" id="BDGX01000016">
    <property type="protein sequence ID" value="GAV49692.1"/>
    <property type="molecule type" value="Genomic_DNA"/>
</dbReference>
<dbReference type="InterPro" id="IPR000195">
    <property type="entry name" value="Rab-GAP-TBC_dom"/>
</dbReference>
<dbReference type="SUPFAM" id="SSF47923">
    <property type="entry name" value="Ypt/Rab-GAP domain of gyp1p"/>
    <property type="match status" value="2"/>
</dbReference>
<dbReference type="Pfam" id="PF23436">
    <property type="entry name" value="RabGap-TBC_2"/>
    <property type="match status" value="1"/>
</dbReference>
<feature type="compositionally biased region" description="Acidic residues" evidence="12">
    <location>
        <begin position="49"/>
        <end position="60"/>
    </location>
</feature>
<dbReference type="GO" id="GO:0043332">
    <property type="term" value="C:mating projection tip"/>
    <property type="evidence" value="ECO:0007669"/>
    <property type="project" value="EnsemblFungi"/>
</dbReference>
<feature type="compositionally biased region" description="Polar residues" evidence="12">
    <location>
        <begin position="61"/>
        <end position="77"/>
    </location>
</feature>
<dbReference type="FunFam" id="1.10.10.750:FF:000003">
    <property type="entry name" value="GTPase activating protein (Evi5)"/>
    <property type="match status" value="1"/>
</dbReference>
<proteinExistence type="inferred from homology"/>
<evidence type="ECO:0000256" key="2">
    <source>
        <dbReference type="ARBA" id="ARBA00022448"/>
    </source>
</evidence>
<dbReference type="GO" id="GO:0005935">
    <property type="term" value="C:cellular bud neck"/>
    <property type="evidence" value="ECO:0007669"/>
    <property type="project" value="EnsemblFungi"/>
</dbReference>
<dbReference type="PROSITE" id="PS50086">
    <property type="entry name" value="TBC_RABGAP"/>
    <property type="match status" value="1"/>
</dbReference>
<dbReference type="GO" id="GO:0000131">
    <property type="term" value="C:incipient cellular bud site"/>
    <property type="evidence" value="ECO:0007669"/>
    <property type="project" value="EnsemblFungi"/>
</dbReference>
<dbReference type="eggNOG" id="KOG1102">
    <property type="taxonomic scope" value="Eukaryota"/>
</dbReference>
<keyword evidence="5" id="KW-0963">Cytoplasm</keyword>
<dbReference type="GO" id="GO:0015031">
    <property type="term" value="P:protein transport"/>
    <property type="evidence" value="ECO:0007669"/>
    <property type="project" value="UniProtKB-KW"/>
</dbReference>
<evidence type="ECO:0000256" key="12">
    <source>
        <dbReference type="SAM" id="MobiDB-lite"/>
    </source>
</evidence>
<feature type="domain" description="Rab-GAP TBC" evidence="13">
    <location>
        <begin position="582"/>
        <end position="761"/>
    </location>
</feature>
<evidence type="ECO:0000256" key="10">
    <source>
        <dbReference type="ARBA" id="ARBA00072088"/>
    </source>
</evidence>
<evidence type="ECO:0000256" key="1">
    <source>
        <dbReference type="ARBA" id="ARBA00004496"/>
    </source>
</evidence>
<dbReference type="OrthoDB" id="295078at2759"/>
<dbReference type="GO" id="GO:0005096">
    <property type="term" value="F:GTPase activator activity"/>
    <property type="evidence" value="ECO:0007669"/>
    <property type="project" value="UniProtKB-KW"/>
</dbReference>
<evidence type="ECO:0000259" key="13">
    <source>
        <dbReference type="PROSITE" id="PS50086"/>
    </source>
</evidence>
<evidence type="ECO:0000256" key="3">
    <source>
        <dbReference type="ARBA" id="ARBA00022468"/>
    </source>
</evidence>
<name>A0A1Q3A1Y1_ZYGRO</name>
<evidence type="ECO:0000313" key="14">
    <source>
        <dbReference type="EMBL" id="GAV49692.1"/>
    </source>
</evidence>
<keyword evidence="3" id="KW-0343">GTPase activation</keyword>
<keyword evidence="7" id="KW-0653">Protein transport</keyword>
<feature type="compositionally biased region" description="Low complexity" evidence="12">
    <location>
        <begin position="227"/>
        <end position="239"/>
    </location>
</feature>
<keyword evidence="8 11" id="KW-0175">Coiled coil</keyword>
<evidence type="ECO:0000256" key="9">
    <source>
        <dbReference type="ARBA" id="ARBA00061661"/>
    </source>
</evidence>
<evidence type="ECO:0000256" key="4">
    <source>
        <dbReference type="ARBA" id="ARBA00022483"/>
    </source>
</evidence>
<protein>
    <recommendedName>
        <fullName evidence="10">GTPase-activating protein GYP5</fullName>
    </recommendedName>
</protein>
<keyword evidence="4" id="KW-0268">Exocytosis</keyword>
<dbReference type="SMART" id="SM00164">
    <property type="entry name" value="TBC"/>
    <property type="match status" value="1"/>
</dbReference>
<dbReference type="PANTHER" id="PTHR47219:SF9">
    <property type="entry name" value="GTPASE ACTIVATING PROTEIN AND CENTROSOME-ASSOCIATED, ISOFORM B"/>
    <property type="match status" value="1"/>
</dbReference>
<evidence type="ECO:0000313" key="15">
    <source>
        <dbReference type="Proteomes" id="UP000187013"/>
    </source>
</evidence>
<evidence type="ECO:0000256" key="8">
    <source>
        <dbReference type="ARBA" id="ARBA00023054"/>
    </source>
</evidence>
<evidence type="ECO:0000256" key="11">
    <source>
        <dbReference type="SAM" id="Coils"/>
    </source>
</evidence>
<keyword evidence="2" id="KW-0813">Transport</keyword>
<reference evidence="14 15" key="1">
    <citation type="submission" date="2016-08" db="EMBL/GenBank/DDBJ databases">
        <title>Draft genome sequence of allopolyploid Zygosaccharomyces rouxii.</title>
        <authorList>
            <person name="Watanabe J."/>
            <person name="Uehara K."/>
            <person name="Mogi Y."/>
            <person name="Tsukioka Y."/>
        </authorList>
    </citation>
    <scope>NUCLEOTIDE SEQUENCE [LARGE SCALE GENOMIC DNA]</scope>
    <source>
        <strain evidence="14 15">NBRC 110957</strain>
    </source>
</reference>